<evidence type="ECO:0000256" key="7">
    <source>
        <dbReference type="SAM" id="SignalP"/>
    </source>
</evidence>
<feature type="domain" description="RXLR phytopathogen effector protein WY-domain" evidence="8">
    <location>
        <begin position="126"/>
        <end position="174"/>
    </location>
</feature>
<comment type="caution">
    <text evidence="10">The sequence shown here is derived from an EMBL/GenBank/DDBJ whole genome shotgun (WGS) entry which is preliminary data.</text>
</comment>
<keyword evidence="5 7" id="KW-0732">Signal</keyword>
<dbReference type="GO" id="GO:0043657">
    <property type="term" value="C:host cell"/>
    <property type="evidence" value="ECO:0007669"/>
    <property type="project" value="UniProtKB-SubCell"/>
</dbReference>
<sequence>MRLVCTIVSAISFLGVDAASIRIDSHQTYFTPANLYTDPHSPLIRTNTALGLTRSLRSTSVANEDEDEERIGISDLSKIAEKLPLDALKLGMNPKDVFTRLHFAEAGVKLDDNLEFIEWLHYISLYKASKGQTAFSDRTLFELLRQSKSEEELVTLFHSLRQIPAMKNIADTMQGMLFDRLPSSHKLMNEVWLKHQETPEEVFKILNPEWTTLDANNAVFLSWLKYTKLYRAKMGTSSFSELQAMQLLLKAKPLRNEVEFGRAFQVIKNDPDLKNLAENMQTHLFQKWIKVNKLDPKEFGDMLDLYVSWRYILKEPKTDVDYQTLEAFTLRYAEDKGGSAVLKEVKALFATSDPEAAVTAAMRVSL</sequence>
<keyword evidence="11" id="KW-1185">Reference proteome</keyword>
<feature type="signal peptide" evidence="7">
    <location>
        <begin position="1"/>
        <end position="18"/>
    </location>
</feature>
<dbReference type="Proteomes" id="UP000237271">
    <property type="component" value="Unassembled WGS sequence"/>
</dbReference>
<feature type="domain" description="RxLR effector PexRD54 WY" evidence="9">
    <location>
        <begin position="93"/>
        <end position="123"/>
    </location>
</feature>
<feature type="chain" id="PRO_5015182553" evidence="7">
    <location>
        <begin position="19"/>
        <end position="366"/>
    </location>
</feature>
<evidence type="ECO:0000256" key="4">
    <source>
        <dbReference type="ARBA" id="ARBA00022525"/>
    </source>
</evidence>
<reference evidence="10 11" key="1">
    <citation type="journal article" date="2017" name="Genome Biol. Evol.">
        <title>Phytophthora megakarya and P. palmivora, closely related causal agents of cacao black pod rot, underwent increases in genome sizes and gene numbers by different mechanisms.</title>
        <authorList>
            <person name="Ali S.S."/>
            <person name="Shao J."/>
            <person name="Lary D.J."/>
            <person name="Kronmiller B."/>
            <person name="Shen D."/>
            <person name="Strem M.D."/>
            <person name="Amoako-Attah I."/>
            <person name="Akrofi A.Y."/>
            <person name="Begoude B.A."/>
            <person name="Ten Hoopen G.M."/>
            <person name="Coulibaly K."/>
            <person name="Kebe B.I."/>
            <person name="Melnick R.L."/>
            <person name="Guiltinan M.J."/>
            <person name="Tyler B.M."/>
            <person name="Meinhardt L.W."/>
            <person name="Bailey B.A."/>
        </authorList>
    </citation>
    <scope>NUCLEOTIDE SEQUENCE [LARGE SCALE GENOMIC DNA]</scope>
    <source>
        <strain evidence="11">sbr112.9</strain>
    </source>
</reference>
<proteinExistence type="inferred from homology"/>
<evidence type="ECO:0000313" key="10">
    <source>
        <dbReference type="EMBL" id="POM69596.1"/>
    </source>
</evidence>
<dbReference type="GO" id="GO:0005576">
    <property type="term" value="C:extracellular region"/>
    <property type="evidence" value="ECO:0007669"/>
    <property type="project" value="UniProtKB-SubCell"/>
</dbReference>
<dbReference type="Pfam" id="PF22748">
    <property type="entry name" value="PexRD54_WY"/>
    <property type="match status" value="1"/>
</dbReference>
<dbReference type="InterPro" id="IPR054463">
    <property type="entry name" value="PexRD54_WY"/>
</dbReference>
<keyword evidence="4" id="KW-0964">Secreted</keyword>
<dbReference type="AlphaFoldDB" id="A0A2P4XVL7"/>
<evidence type="ECO:0000313" key="11">
    <source>
        <dbReference type="Proteomes" id="UP000237271"/>
    </source>
</evidence>
<name>A0A2P4XVL7_9STRA</name>
<gene>
    <name evidence="10" type="ORF">PHPALM_14110</name>
</gene>
<dbReference type="Pfam" id="PF18634">
    <property type="entry name" value="RXLR_WY"/>
    <property type="match status" value="2"/>
</dbReference>
<evidence type="ECO:0000256" key="2">
    <source>
        <dbReference type="ARBA" id="ARBA00004613"/>
    </source>
</evidence>
<evidence type="ECO:0000259" key="9">
    <source>
        <dbReference type="Pfam" id="PF22748"/>
    </source>
</evidence>
<feature type="domain" description="RXLR phytopathogen effector protein WY-domain" evidence="8">
    <location>
        <begin position="230"/>
        <end position="281"/>
    </location>
</feature>
<evidence type="ECO:0000256" key="3">
    <source>
        <dbReference type="ARBA" id="ARBA00010400"/>
    </source>
</evidence>
<dbReference type="InterPro" id="IPR040786">
    <property type="entry name" value="RXLR_WY"/>
</dbReference>
<evidence type="ECO:0000256" key="6">
    <source>
        <dbReference type="ARBA" id="ARBA00023026"/>
    </source>
</evidence>
<accession>A0A2P4XVL7</accession>
<organism evidence="10 11">
    <name type="scientific">Phytophthora palmivora</name>
    <dbReference type="NCBI Taxonomy" id="4796"/>
    <lineage>
        <taxon>Eukaryota</taxon>
        <taxon>Sar</taxon>
        <taxon>Stramenopiles</taxon>
        <taxon>Oomycota</taxon>
        <taxon>Peronosporomycetes</taxon>
        <taxon>Peronosporales</taxon>
        <taxon>Peronosporaceae</taxon>
        <taxon>Phytophthora</taxon>
    </lineage>
</organism>
<comment type="similarity">
    <text evidence="3">Belongs to the RxLR effector family.</text>
</comment>
<keyword evidence="6" id="KW-0843">Virulence</keyword>
<protein>
    <submittedName>
        <fullName evidence="10">Secreted RxLR effector peptide protein</fullName>
    </submittedName>
</protein>
<evidence type="ECO:0000256" key="1">
    <source>
        <dbReference type="ARBA" id="ARBA00004340"/>
    </source>
</evidence>
<comment type="subcellular location">
    <subcellularLocation>
        <location evidence="1">Host cell</location>
    </subcellularLocation>
    <subcellularLocation>
        <location evidence="2">Secreted</location>
    </subcellularLocation>
</comment>
<evidence type="ECO:0000256" key="5">
    <source>
        <dbReference type="ARBA" id="ARBA00022729"/>
    </source>
</evidence>
<dbReference type="EMBL" id="NCKW01007842">
    <property type="protein sequence ID" value="POM69596.1"/>
    <property type="molecule type" value="Genomic_DNA"/>
</dbReference>
<dbReference type="OrthoDB" id="126955at2759"/>
<evidence type="ECO:0000259" key="8">
    <source>
        <dbReference type="Pfam" id="PF18634"/>
    </source>
</evidence>